<sequence length="749" mass="81177">MTRQATMTSDNSSERNAFDAAVVSVRAGASAERAARELYDKLTEDERLNLLDGDVYYWSGRLDIVRHGYNIKPYVMGAIDRLGIPGIRFVDGPRGCVAGNGTAFPVSMARGATWDTELEERVGHAIGEEVREQGGNLFGGVCINLPRHPAWGRVQETYSDQPVLLGQMGAAITRGVKSNAIACAKHFACNSMENARFKVDVTVDEATFHEVYAPHFKRTIEAGAQAVMTAYNSVNGEYCGQNSWLIDQTLRRDWGFTGIAVSDFVWGLRDVAKSVKAGLDIEEPFHQQRYTKLRAAMERGEADWSDVRAAGERILATQLRFYAQRAAAEPHGTMADAEHVALARTVAERAAVLLKNDGVVADDNAAAVPAASALPLRPTADLKRVAVFGRIADKPNTGDEGSSKVRAPYVVTPLQGLREIYGDDVVGYRADEAPAIAAKRAARADAAVVVVGYTANDEGEYLKSVVSPDMLPLLPEPVTDEQKEAKAGCQAFMKEGMSTFGSDAEGGDRHSLRLLAEDVELIRAVSAANPRTIVVVVAAGAVLMDEWINEPAAVLLGWYSGMEGGHALADIIAGNVDPSGRLPYSIPASEEDLPPFDSDATAATYDRWYGQRLIQHRGSKALFPLGYGLSYQTYGIEESPRLLDLDRSHQTAIMQVSVRNEGDCDGRHVVQVYGTLLEGERAGERELLGFASAQVPAHSTTQVKVALDLSAIGRWNNETRTLALPQGTMRIEASSYWGDPDASTMEVEL</sequence>
<proteinExistence type="inferred from homology"/>
<name>A0A7Y0EZ52_9BIFI</name>
<dbReference type="InterPro" id="IPR013783">
    <property type="entry name" value="Ig-like_fold"/>
</dbReference>
<evidence type="ECO:0000259" key="3">
    <source>
        <dbReference type="SMART" id="SM01217"/>
    </source>
</evidence>
<evidence type="ECO:0000256" key="1">
    <source>
        <dbReference type="ARBA" id="ARBA00005336"/>
    </source>
</evidence>
<dbReference type="Proteomes" id="UP000543419">
    <property type="component" value="Unassembled WGS sequence"/>
</dbReference>
<dbReference type="Pfam" id="PF14310">
    <property type="entry name" value="Fn3-like"/>
    <property type="match status" value="1"/>
</dbReference>
<dbReference type="GO" id="GO:0008422">
    <property type="term" value="F:beta-glucosidase activity"/>
    <property type="evidence" value="ECO:0007669"/>
    <property type="project" value="TreeGrafter"/>
</dbReference>
<dbReference type="InterPro" id="IPR036962">
    <property type="entry name" value="Glyco_hydro_3_N_sf"/>
</dbReference>
<keyword evidence="5" id="KW-1185">Reference proteome</keyword>
<dbReference type="InterPro" id="IPR050288">
    <property type="entry name" value="Cellulose_deg_GH3"/>
</dbReference>
<dbReference type="AlphaFoldDB" id="A0A7Y0EZ52"/>
<dbReference type="PRINTS" id="PR00133">
    <property type="entry name" value="GLHYDRLASE3"/>
</dbReference>
<dbReference type="InterPro" id="IPR036881">
    <property type="entry name" value="Glyco_hydro_3_C_sf"/>
</dbReference>
<protein>
    <submittedName>
        <fullName evidence="4">Beta-glucosidase</fullName>
    </submittedName>
</protein>
<gene>
    <name evidence="4" type="ORF">G1C97_1821</name>
</gene>
<organism evidence="4 5">
    <name type="scientific">Bifidobacterium olomucense</name>
    <dbReference type="NCBI Taxonomy" id="2675324"/>
    <lineage>
        <taxon>Bacteria</taxon>
        <taxon>Bacillati</taxon>
        <taxon>Actinomycetota</taxon>
        <taxon>Actinomycetes</taxon>
        <taxon>Bifidobacteriales</taxon>
        <taxon>Bifidobacteriaceae</taxon>
        <taxon>Bifidobacterium</taxon>
    </lineage>
</organism>
<dbReference type="SUPFAM" id="SSF52279">
    <property type="entry name" value="Beta-D-glucan exohydrolase, C-terminal domain"/>
    <property type="match status" value="1"/>
</dbReference>
<reference evidence="4 5" key="1">
    <citation type="submission" date="2020-02" db="EMBL/GenBank/DDBJ databases">
        <title>Characterization of phylogenetic diversity of novel bifidobacterial species isolated in Czech ZOOs.</title>
        <authorList>
            <person name="Lugli G.A."/>
            <person name="Vera N.B."/>
            <person name="Ventura M."/>
        </authorList>
    </citation>
    <scope>NUCLEOTIDE SEQUENCE [LARGE SCALE GENOMIC DNA]</scope>
    <source>
        <strain evidence="4 5">DSM 109959</strain>
    </source>
</reference>
<dbReference type="PANTHER" id="PTHR42715">
    <property type="entry name" value="BETA-GLUCOSIDASE"/>
    <property type="match status" value="1"/>
</dbReference>
<dbReference type="RefSeq" id="WP_240951091.1">
    <property type="nucleotide sequence ID" value="NZ_JAAIIG010000009.1"/>
</dbReference>
<dbReference type="InterPro" id="IPR001764">
    <property type="entry name" value="Glyco_hydro_3_N"/>
</dbReference>
<dbReference type="Gene3D" id="3.20.20.300">
    <property type="entry name" value="Glycoside hydrolase, family 3, N-terminal domain"/>
    <property type="match status" value="1"/>
</dbReference>
<evidence type="ECO:0000313" key="5">
    <source>
        <dbReference type="Proteomes" id="UP000543419"/>
    </source>
</evidence>
<dbReference type="EMBL" id="JAAIIG010000009">
    <property type="protein sequence ID" value="NMM98863.1"/>
    <property type="molecule type" value="Genomic_DNA"/>
</dbReference>
<dbReference type="SMART" id="SM01217">
    <property type="entry name" value="Fn3_like"/>
    <property type="match status" value="1"/>
</dbReference>
<dbReference type="Pfam" id="PF00933">
    <property type="entry name" value="Glyco_hydro_3"/>
    <property type="match status" value="1"/>
</dbReference>
<dbReference type="InterPro" id="IPR017853">
    <property type="entry name" value="GH"/>
</dbReference>
<keyword evidence="2" id="KW-0378">Hydrolase</keyword>
<dbReference type="Gene3D" id="2.60.40.10">
    <property type="entry name" value="Immunoglobulins"/>
    <property type="match status" value="1"/>
</dbReference>
<evidence type="ECO:0000313" key="4">
    <source>
        <dbReference type="EMBL" id="NMM98863.1"/>
    </source>
</evidence>
<dbReference type="SUPFAM" id="SSF51445">
    <property type="entry name" value="(Trans)glycosidases"/>
    <property type="match status" value="1"/>
</dbReference>
<dbReference type="GO" id="GO:0009251">
    <property type="term" value="P:glucan catabolic process"/>
    <property type="evidence" value="ECO:0007669"/>
    <property type="project" value="TreeGrafter"/>
</dbReference>
<dbReference type="InterPro" id="IPR026891">
    <property type="entry name" value="Fn3-like"/>
</dbReference>
<accession>A0A7Y0EZ52</accession>
<comment type="similarity">
    <text evidence="1">Belongs to the glycosyl hydrolase 3 family.</text>
</comment>
<dbReference type="Pfam" id="PF01915">
    <property type="entry name" value="Glyco_hydro_3_C"/>
    <property type="match status" value="1"/>
</dbReference>
<dbReference type="PANTHER" id="PTHR42715:SF3">
    <property type="entry name" value="BETA-GLUCOSIDASE B-RELATED"/>
    <property type="match status" value="1"/>
</dbReference>
<evidence type="ECO:0000256" key="2">
    <source>
        <dbReference type="ARBA" id="ARBA00022801"/>
    </source>
</evidence>
<comment type="caution">
    <text evidence="4">The sequence shown here is derived from an EMBL/GenBank/DDBJ whole genome shotgun (WGS) entry which is preliminary data.</text>
</comment>
<feature type="domain" description="Fibronectin type III-like" evidence="3">
    <location>
        <begin position="668"/>
        <end position="735"/>
    </location>
</feature>
<dbReference type="Gene3D" id="3.40.50.1700">
    <property type="entry name" value="Glycoside hydrolase family 3 C-terminal domain"/>
    <property type="match status" value="1"/>
</dbReference>
<dbReference type="InterPro" id="IPR002772">
    <property type="entry name" value="Glyco_hydro_3_C"/>
</dbReference>